<dbReference type="EMBL" id="FO818637">
    <property type="protein sequence ID" value="CDM89528.1"/>
    <property type="molecule type" value="Genomic_DNA"/>
</dbReference>
<keyword evidence="1" id="KW-0812">Transmembrane</keyword>
<evidence type="ECO:0000313" key="2">
    <source>
        <dbReference type="EMBL" id="CDM89528.1"/>
    </source>
</evidence>
<sequence>MAFTRLTKYIWGTVGEDLKSDHQRLSHAAMQVCLIMRDEKMNSEWLVYIKFVGLWIALMLMIGVMLS</sequence>
<reference evidence="2 3" key="1">
    <citation type="submission" date="2014-02" db="EMBL/GenBank/DDBJ databases">
        <authorList>
            <person name="Genoscope - CEA"/>
        </authorList>
    </citation>
    <scope>NUCLEOTIDE SEQUENCE [LARGE SCALE GENOMIC DNA]</scope>
    <source>
        <strain evidence="2 3">CS03</strain>
    </source>
</reference>
<keyword evidence="1" id="KW-0472">Membrane</keyword>
<gene>
    <name evidence="2" type="ORF">XBW1_2171</name>
</gene>
<protein>
    <submittedName>
        <fullName evidence="2">Uncharacterized protein</fullName>
    </submittedName>
</protein>
<feature type="transmembrane region" description="Helical" evidence="1">
    <location>
        <begin position="45"/>
        <end position="66"/>
    </location>
</feature>
<dbReference type="KEGG" id="xbv:XBW1_2171"/>
<evidence type="ECO:0000256" key="1">
    <source>
        <dbReference type="SAM" id="Phobius"/>
    </source>
</evidence>
<dbReference type="AlphaFoldDB" id="A0A0B6X9X7"/>
<dbReference type="Proteomes" id="UP000032930">
    <property type="component" value="Chromosome"/>
</dbReference>
<keyword evidence="1" id="KW-1133">Transmembrane helix</keyword>
<proteinExistence type="predicted"/>
<name>A0A0B6X9X7_XENBV</name>
<evidence type="ECO:0000313" key="3">
    <source>
        <dbReference type="Proteomes" id="UP000032930"/>
    </source>
</evidence>
<organism evidence="2 3">
    <name type="scientific">Xenorhabdus bovienii</name>
    <name type="common">Xenorhabdus nematophila subsp. bovienii</name>
    <dbReference type="NCBI Taxonomy" id="40576"/>
    <lineage>
        <taxon>Bacteria</taxon>
        <taxon>Pseudomonadati</taxon>
        <taxon>Pseudomonadota</taxon>
        <taxon>Gammaproteobacteria</taxon>
        <taxon>Enterobacterales</taxon>
        <taxon>Morganellaceae</taxon>
        <taxon>Xenorhabdus</taxon>
    </lineage>
</organism>
<accession>A0A0B6X9X7</accession>